<organism evidence="2 3">
    <name type="scientific">Nocardia stercoris</name>
    <dbReference type="NCBI Taxonomy" id="2483361"/>
    <lineage>
        <taxon>Bacteria</taxon>
        <taxon>Bacillati</taxon>
        <taxon>Actinomycetota</taxon>
        <taxon>Actinomycetes</taxon>
        <taxon>Mycobacteriales</taxon>
        <taxon>Nocardiaceae</taxon>
        <taxon>Nocardia</taxon>
    </lineage>
</organism>
<protein>
    <submittedName>
        <fullName evidence="2">PH domain-containing protein</fullName>
    </submittedName>
</protein>
<keyword evidence="3" id="KW-1185">Reference proteome</keyword>
<gene>
    <name evidence="2" type="ORF">EBN03_06740</name>
</gene>
<evidence type="ECO:0000313" key="2">
    <source>
        <dbReference type="EMBL" id="RMI34118.1"/>
    </source>
</evidence>
<reference evidence="2 3" key="1">
    <citation type="submission" date="2018-10" db="EMBL/GenBank/DDBJ databases">
        <title>Isolation from cow dung.</title>
        <authorList>
            <person name="Ling L."/>
        </authorList>
    </citation>
    <scope>NUCLEOTIDE SEQUENCE [LARGE SCALE GENOMIC DNA]</scope>
    <source>
        <strain evidence="2 3">NEAU-LL90</strain>
    </source>
</reference>
<proteinExistence type="predicted"/>
<sequence length="155" mass="16481">MDNPVHNSPESLNWSTPPAALVATGIGGLVLLGAAVVAPDPPARLLVGLAAALLLGMTAVALRLRPRLTARLDPPRLVVGGLRRPAEYSPAQVMRARVLSPRRHGRSVPSLEIDIEADGHERLLIFGRWDLGAHPQDVLDALIVHGVVPHEDAGR</sequence>
<feature type="transmembrane region" description="Helical" evidence="1">
    <location>
        <begin position="45"/>
        <end position="64"/>
    </location>
</feature>
<feature type="transmembrane region" description="Helical" evidence="1">
    <location>
        <begin position="20"/>
        <end position="38"/>
    </location>
</feature>
<dbReference type="Proteomes" id="UP000279275">
    <property type="component" value="Unassembled WGS sequence"/>
</dbReference>
<dbReference type="RefSeq" id="WP_122187043.1">
    <property type="nucleotide sequence ID" value="NZ_RFFH01000002.1"/>
</dbReference>
<keyword evidence="1" id="KW-0812">Transmembrane</keyword>
<comment type="caution">
    <text evidence="2">The sequence shown here is derived from an EMBL/GenBank/DDBJ whole genome shotgun (WGS) entry which is preliminary data.</text>
</comment>
<dbReference type="EMBL" id="RFFH01000002">
    <property type="protein sequence ID" value="RMI34118.1"/>
    <property type="molecule type" value="Genomic_DNA"/>
</dbReference>
<evidence type="ECO:0000313" key="3">
    <source>
        <dbReference type="Proteomes" id="UP000279275"/>
    </source>
</evidence>
<keyword evidence="1" id="KW-1133">Transmembrane helix</keyword>
<keyword evidence="1" id="KW-0472">Membrane</keyword>
<accession>A0A3M2LH86</accession>
<name>A0A3M2LH86_9NOCA</name>
<evidence type="ECO:0000256" key="1">
    <source>
        <dbReference type="SAM" id="Phobius"/>
    </source>
</evidence>
<dbReference type="OrthoDB" id="4381453at2"/>
<dbReference type="AlphaFoldDB" id="A0A3M2LH86"/>